<feature type="domain" description="Transposase IS110-like N-terminal" evidence="1">
    <location>
        <begin position="7"/>
        <end position="146"/>
    </location>
</feature>
<gene>
    <name evidence="3" type="ORF">GCM10011499_10960</name>
</gene>
<keyword evidence="4" id="KW-1185">Reference proteome</keyword>
<dbReference type="Proteomes" id="UP000596977">
    <property type="component" value="Unassembled WGS sequence"/>
</dbReference>
<dbReference type="NCBIfam" id="NF033542">
    <property type="entry name" value="transpos_IS110"/>
    <property type="match status" value="1"/>
</dbReference>
<evidence type="ECO:0000313" key="3">
    <source>
        <dbReference type="EMBL" id="GGA43197.1"/>
    </source>
</evidence>
<sequence length="342" mass="37611">MNEVSIVGVDLAKRVFQLHGSRADGTVAFRKKVTRGHVLTVLAGLPKCIVAMEACATAHFWAREIGKLGHSVRLIPPVYVKPFVKRQKNDAADAEAIAEAASRPTMRFVQPKSEQQQARAMVFRTRDLLVRQRTQLINALRAHLAEHGVIAAQGITNVAALGALIEQADCDLDLMVVETARLYLDQIEVLSDRIATLEKVLKLEAARSQSAVRLMTMPGIGPVTAMAVDAFAPSMTAFKRGRDFAAWLGLVPRQHSSGGKQVLGRTSKMGQRDIRRLLIIGAMTVIRWADRKGVSESSWLGRMLSRKPRMLVAIALANKMARSIWAMMTKNEDYRTPALSAA</sequence>
<dbReference type="OrthoDB" id="5289737at2"/>
<dbReference type="InterPro" id="IPR047650">
    <property type="entry name" value="Transpos_IS110"/>
</dbReference>
<dbReference type="PANTHER" id="PTHR33055:SF3">
    <property type="entry name" value="PUTATIVE TRANSPOSASE FOR IS117-RELATED"/>
    <property type="match status" value="1"/>
</dbReference>
<evidence type="ECO:0000313" key="4">
    <source>
        <dbReference type="Proteomes" id="UP000596977"/>
    </source>
</evidence>
<protein>
    <submittedName>
        <fullName evidence="3">IS110 family transposase</fullName>
    </submittedName>
</protein>
<accession>A0A916RB15</accession>
<dbReference type="GO" id="GO:0006313">
    <property type="term" value="P:DNA transposition"/>
    <property type="evidence" value="ECO:0007669"/>
    <property type="project" value="InterPro"/>
</dbReference>
<dbReference type="EMBL" id="BMKB01000002">
    <property type="protein sequence ID" value="GGA43197.1"/>
    <property type="molecule type" value="Genomic_DNA"/>
</dbReference>
<dbReference type="RefSeq" id="WP_127074431.1">
    <property type="nucleotide sequence ID" value="NZ_BMKB01000002.1"/>
</dbReference>
<evidence type="ECO:0000259" key="1">
    <source>
        <dbReference type="Pfam" id="PF01548"/>
    </source>
</evidence>
<feature type="domain" description="Transposase IS116/IS110/IS902 C-terminal" evidence="2">
    <location>
        <begin position="213"/>
        <end position="289"/>
    </location>
</feature>
<proteinExistence type="predicted"/>
<dbReference type="AlphaFoldDB" id="A0A916RB15"/>
<dbReference type="Pfam" id="PF02371">
    <property type="entry name" value="Transposase_20"/>
    <property type="match status" value="1"/>
</dbReference>
<name>A0A916RB15_9HYPH</name>
<comment type="caution">
    <text evidence="3">The sequence shown here is derived from an EMBL/GenBank/DDBJ whole genome shotgun (WGS) entry which is preliminary data.</text>
</comment>
<reference evidence="3 4" key="1">
    <citation type="journal article" date="2014" name="Int. J. Syst. Evol. Microbiol.">
        <title>Complete genome sequence of Corynebacterium casei LMG S-19264T (=DSM 44701T), isolated from a smear-ripened cheese.</title>
        <authorList>
            <consortium name="US DOE Joint Genome Institute (JGI-PGF)"/>
            <person name="Walter F."/>
            <person name="Albersmeier A."/>
            <person name="Kalinowski J."/>
            <person name="Ruckert C."/>
        </authorList>
    </citation>
    <scope>NUCLEOTIDE SEQUENCE [LARGE SCALE GENOMIC DNA]</scope>
    <source>
        <strain evidence="3 4">CGMCC 1.15896</strain>
    </source>
</reference>
<dbReference type="Pfam" id="PF01548">
    <property type="entry name" value="DEDD_Tnp_IS110"/>
    <property type="match status" value="1"/>
</dbReference>
<evidence type="ECO:0000259" key="2">
    <source>
        <dbReference type="Pfam" id="PF02371"/>
    </source>
</evidence>
<dbReference type="InterPro" id="IPR002525">
    <property type="entry name" value="Transp_IS110-like_N"/>
</dbReference>
<dbReference type="GO" id="GO:0004803">
    <property type="term" value="F:transposase activity"/>
    <property type="evidence" value="ECO:0007669"/>
    <property type="project" value="InterPro"/>
</dbReference>
<dbReference type="PANTHER" id="PTHR33055">
    <property type="entry name" value="TRANSPOSASE FOR INSERTION SEQUENCE ELEMENT IS1111A"/>
    <property type="match status" value="1"/>
</dbReference>
<organism evidence="3 4">
    <name type="scientific">Pelagibacterium lentulum</name>
    <dbReference type="NCBI Taxonomy" id="2029865"/>
    <lineage>
        <taxon>Bacteria</taxon>
        <taxon>Pseudomonadati</taxon>
        <taxon>Pseudomonadota</taxon>
        <taxon>Alphaproteobacteria</taxon>
        <taxon>Hyphomicrobiales</taxon>
        <taxon>Devosiaceae</taxon>
        <taxon>Pelagibacterium</taxon>
    </lineage>
</organism>
<dbReference type="GO" id="GO:0003677">
    <property type="term" value="F:DNA binding"/>
    <property type="evidence" value="ECO:0007669"/>
    <property type="project" value="InterPro"/>
</dbReference>
<dbReference type="InterPro" id="IPR003346">
    <property type="entry name" value="Transposase_20"/>
</dbReference>